<organism evidence="1">
    <name type="scientific">Nymphaea colorata</name>
    <name type="common">pocket water lily</name>
    <dbReference type="NCBI Taxonomy" id="210225"/>
    <lineage>
        <taxon>Eukaryota</taxon>
        <taxon>Viridiplantae</taxon>
        <taxon>Streptophyta</taxon>
        <taxon>Embryophyta</taxon>
        <taxon>Tracheophyta</taxon>
        <taxon>Spermatophyta</taxon>
        <taxon>Magnoliopsida</taxon>
        <taxon>Nymphaeales</taxon>
        <taxon>Nymphaeaceae</taxon>
        <taxon>Nymphaea</taxon>
    </lineage>
</organism>
<gene>
    <name evidence="1" type="ORF">NYM_LOCUS23656</name>
</gene>
<name>A0A5K1EWC4_9MAGN</name>
<dbReference type="EMBL" id="LR721785">
    <property type="protein sequence ID" value="VVW55264.1"/>
    <property type="molecule type" value="Genomic_DNA"/>
</dbReference>
<dbReference type="AlphaFoldDB" id="A0A5K1EWC4"/>
<proteinExistence type="predicted"/>
<reference evidence="1" key="1">
    <citation type="submission" date="2019-09" db="EMBL/GenBank/DDBJ databases">
        <authorList>
            <person name="Zhang L."/>
        </authorList>
    </citation>
    <scope>NUCLEOTIDE SEQUENCE</scope>
</reference>
<accession>A0A5K1EWC4</accession>
<sequence length="77" mass="8369">MLGSKYEHIDVRGNDLENLRQLIYGFGCQMPATEGPAYARFAEGRATEGPAYAQACPKGLPCLAHRLGLVLSCKQDV</sequence>
<protein>
    <submittedName>
        <fullName evidence="1">Uncharacterized protein</fullName>
    </submittedName>
</protein>
<evidence type="ECO:0000313" key="1">
    <source>
        <dbReference type="EMBL" id="VVW55264.1"/>
    </source>
</evidence>
<dbReference type="Gramene" id="NC7G0277650.1">
    <property type="protein sequence ID" value="NC7G0277650.1:cds"/>
    <property type="gene ID" value="NC7G0277650"/>
</dbReference>